<evidence type="ECO:0000313" key="1">
    <source>
        <dbReference type="EMBL" id="AEH91049.1"/>
    </source>
</evidence>
<dbReference type="RefSeq" id="WP_003721672.1">
    <property type="nucleotide sequence ID" value="NC_017537.1"/>
</dbReference>
<reference evidence="1 2" key="1">
    <citation type="journal article" date="2011" name="J. Bacteriol.">
        <title>Genome sequence of the nonpathogenic Listeria monocytogenes serovar 4a strain M7.</title>
        <authorList>
            <person name="Chen J."/>
            <person name="Xia Y."/>
            <person name="Cheng C."/>
            <person name="Fang C."/>
            <person name="Shan Y."/>
            <person name="Jin G."/>
            <person name="Fang W."/>
        </authorList>
    </citation>
    <scope>NUCLEOTIDE SEQUENCE [LARGE SCALE GENOMIC DNA]</scope>
    <source>
        <strain evidence="1 2">M7</strain>
    </source>
</reference>
<name>A0A0E0URW1_LISMM</name>
<dbReference type="EMBL" id="CP002816">
    <property type="protein sequence ID" value="AEH91049.1"/>
    <property type="molecule type" value="Genomic_DNA"/>
</dbReference>
<dbReference type="NCBIfam" id="TIGR04223">
    <property type="entry name" value="quorum_AgrD"/>
    <property type="match status" value="1"/>
</dbReference>
<organism evidence="1 2">
    <name type="scientific">Listeria monocytogenes serotype 4a (strain M7)</name>
    <dbReference type="NCBI Taxonomy" id="1030009"/>
    <lineage>
        <taxon>Bacteria</taxon>
        <taxon>Bacillati</taxon>
        <taxon>Bacillota</taxon>
        <taxon>Bacilli</taxon>
        <taxon>Bacillales</taxon>
        <taxon>Listeriaceae</taxon>
        <taxon>Listeria</taxon>
    </lineage>
</organism>
<dbReference type="HOGENOM" id="CLU_3063099_0_0_9"/>
<gene>
    <name evidence="1" type="primary">agrD</name>
    <name evidence="1" type="ordered locus">LMM7_0043</name>
</gene>
<dbReference type="InterPro" id="IPR009229">
    <property type="entry name" value="AgrD"/>
</dbReference>
<dbReference type="PATRIC" id="fig|1030009.3.peg.43"/>
<evidence type="ECO:0000313" key="2">
    <source>
        <dbReference type="Proteomes" id="UP000000486"/>
    </source>
</evidence>
<dbReference type="KEGG" id="lmq:LMM7_0043"/>
<dbReference type="Proteomes" id="UP000000486">
    <property type="component" value="Chromosome"/>
</dbReference>
<sequence>MKNMNKSVGKFLSRKLEEQSMKVADSSMSKACFMFVYEPKSPFVKMQEKNENK</sequence>
<dbReference type="AlphaFoldDB" id="A0A0E0URW1"/>
<proteinExistence type="predicted"/>
<accession>A0A0E0URW1</accession>
<dbReference type="GeneID" id="93233535"/>
<protein>
    <submittedName>
        <fullName evidence="1">Putative autoinducing peptide</fullName>
    </submittedName>
</protein>